<dbReference type="InterPro" id="IPR050237">
    <property type="entry name" value="ATP-dep_AMP-bd_enzyme"/>
</dbReference>
<dbReference type="Pfam" id="PF13193">
    <property type="entry name" value="AMP-binding_C"/>
    <property type="match status" value="1"/>
</dbReference>
<evidence type="ECO:0008006" key="6">
    <source>
        <dbReference type="Google" id="ProtNLM"/>
    </source>
</evidence>
<feature type="domain" description="AMP-dependent synthetase/ligase" evidence="2">
    <location>
        <begin position="23"/>
        <end position="371"/>
    </location>
</feature>
<dbReference type="InterPro" id="IPR025110">
    <property type="entry name" value="AMP-bd_C"/>
</dbReference>
<keyword evidence="5" id="KW-1185">Reference proteome</keyword>
<dbReference type="InterPro" id="IPR000873">
    <property type="entry name" value="AMP-dep_synth/lig_dom"/>
</dbReference>
<dbReference type="AlphaFoldDB" id="A0AAJ3NS78"/>
<accession>A0AAJ3NS78</accession>
<evidence type="ECO:0000259" key="2">
    <source>
        <dbReference type="Pfam" id="PF00501"/>
    </source>
</evidence>
<dbReference type="InterPro" id="IPR020845">
    <property type="entry name" value="AMP-binding_CS"/>
</dbReference>
<evidence type="ECO:0000313" key="5">
    <source>
        <dbReference type="Proteomes" id="UP000193387"/>
    </source>
</evidence>
<evidence type="ECO:0000313" key="4">
    <source>
        <dbReference type="EMBL" id="ORW72880.1"/>
    </source>
</evidence>
<dbReference type="InterPro" id="IPR045851">
    <property type="entry name" value="AMP-bd_C_sf"/>
</dbReference>
<dbReference type="Gene3D" id="3.40.50.12780">
    <property type="entry name" value="N-terminal domain of ligase-like"/>
    <property type="match status" value="1"/>
</dbReference>
<dbReference type="Pfam" id="PF00501">
    <property type="entry name" value="AMP-binding"/>
    <property type="match status" value="1"/>
</dbReference>
<gene>
    <name evidence="4" type="ORF">AWC23_08460</name>
</gene>
<dbReference type="SUPFAM" id="SSF56801">
    <property type="entry name" value="Acetyl-CoA synthetase-like"/>
    <property type="match status" value="1"/>
</dbReference>
<dbReference type="PANTHER" id="PTHR43767">
    <property type="entry name" value="LONG-CHAIN-FATTY-ACID--COA LIGASE"/>
    <property type="match status" value="1"/>
</dbReference>
<comment type="caution">
    <text evidence="4">The sequence shown here is derived from an EMBL/GenBank/DDBJ whole genome shotgun (WGS) entry which is preliminary data.</text>
</comment>
<feature type="domain" description="AMP-binding enzyme C-terminal" evidence="3">
    <location>
        <begin position="422"/>
        <end position="495"/>
    </location>
</feature>
<evidence type="ECO:0000259" key="3">
    <source>
        <dbReference type="Pfam" id="PF13193"/>
    </source>
</evidence>
<dbReference type="Gene3D" id="3.30.300.30">
    <property type="match status" value="1"/>
</dbReference>
<feature type="region of interest" description="Disordered" evidence="1">
    <location>
        <begin position="526"/>
        <end position="545"/>
    </location>
</feature>
<dbReference type="Proteomes" id="UP000193387">
    <property type="component" value="Unassembled WGS sequence"/>
</dbReference>
<dbReference type="PROSITE" id="PS00455">
    <property type="entry name" value="AMP_BINDING"/>
    <property type="match status" value="1"/>
</dbReference>
<reference evidence="4 5" key="1">
    <citation type="submission" date="2016-01" db="EMBL/GenBank/DDBJ databases">
        <title>The new phylogeny of the genus Mycobacterium.</title>
        <authorList>
            <person name="Tarcisio F."/>
            <person name="Conor M."/>
            <person name="Antonella G."/>
            <person name="Elisabetta G."/>
            <person name="Giulia F.S."/>
            <person name="Sara T."/>
            <person name="Anna F."/>
            <person name="Clotilde B."/>
            <person name="Roberto B."/>
            <person name="Veronica D.S."/>
            <person name="Fabio R."/>
            <person name="Monica P."/>
            <person name="Olivier J."/>
            <person name="Enrico T."/>
            <person name="Nicola S."/>
        </authorList>
    </citation>
    <scope>NUCLEOTIDE SEQUENCE [LARGE SCALE GENOMIC DNA]</scope>
    <source>
        <strain evidence="4 5">DSM 44616</strain>
    </source>
</reference>
<dbReference type="PANTHER" id="PTHR43767:SF1">
    <property type="entry name" value="NONRIBOSOMAL PEPTIDE SYNTHASE PES1 (EUROFUNG)-RELATED"/>
    <property type="match status" value="1"/>
</dbReference>
<dbReference type="InterPro" id="IPR042099">
    <property type="entry name" value="ANL_N_sf"/>
</dbReference>
<evidence type="ECO:0000256" key="1">
    <source>
        <dbReference type="SAM" id="MobiDB-lite"/>
    </source>
</evidence>
<dbReference type="GO" id="GO:0016878">
    <property type="term" value="F:acid-thiol ligase activity"/>
    <property type="evidence" value="ECO:0007669"/>
    <property type="project" value="UniProtKB-ARBA"/>
</dbReference>
<feature type="compositionally biased region" description="Polar residues" evidence="1">
    <location>
        <begin position="535"/>
        <end position="545"/>
    </location>
</feature>
<dbReference type="EMBL" id="LQPR01000021">
    <property type="protein sequence ID" value="ORW72880.1"/>
    <property type="molecule type" value="Genomic_DNA"/>
</dbReference>
<sequence>MEIEVTTTESMPPREETVIRYLLERNAAEAPDDKCVAFENGTEWSRLGCLGAAYASANQLHTAGVRQGDRVGVFLPNGESFIRAWWGLCVLGATIVPINPVFRGTMLERVLELADLSAIVVDAERRTLIQEQPRAPRVVLDAGELGGFDRTAPGLQRPIEPWDSVALIMTSGTTGPSKLVTVTYMYFATGAGAFYEREGLGRTDVFLIDLPMFHMAALCYIGGSLLTRSGLAIRDRPALDRYWEIARDVGATAAILLSTMVTFLINAERRPAEREHRLRTVLMSPLPGDPQAFKDRFGIANIWTTFGMSEAPSVMRGACGVPGSDQPGYVGQPYSGYEARLVDENDVEVPVGSPGELMIRTHTPWVISPGYFGDPEATAKAWRNGWFHTGDVMRRNEYGSFFFVDRVKDALRRRGEMISAYEVERVVLRYPGIREAACVAYPSDGGAEDDVKVFVVSTGGQPDFCELLRFCHANMPHYMVPRYFESIAVLPKTATMRVTKNVLRDQGNSARTWDREQQGIRVTRRGIEGLPTASPGVSQASSAAS</sequence>
<protein>
    <recommendedName>
        <fullName evidence="6">ATP-dependent acyl-CoA ligase</fullName>
    </recommendedName>
</protein>
<proteinExistence type="predicted"/>
<name>A0AAJ3NS78_9MYCO</name>
<organism evidence="4 5">
    <name type="scientific">Mycobacterium saskatchewanense</name>
    <dbReference type="NCBI Taxonomy" id="220927"/>
    <lineage>
        <taxon>Bacteria</taxon>
        <taxon>Bacillati</taxon>
        <taxon>Actinomycetota</taxon>
        <taxon>Actinomycetes</taxon>
        <taxon>Mycobacteriales</taxon>
        <taxon>Mycobacteriaceae</taxon>
        <taxon>Mycobacterium</taxon>
        <taxon>Mycobacterium simiae complex</taxon>
    </lineage>
</organism>